<keyword evidence="12" id="KW-1185">Reference proteome</keyword>
<evidence type="ECO:0000256" key="1">
    <source>
        <dbReference type="ARBA" id="ARBA00010899"/>
    </source>
</evidence>
<reference evidence="11" key="2">
    <citation type="submission" date="2020-11" db="EMBL/GenBank/DDBJ databases">
        <authorList>
            <consortium name="DOE Joint Genome Institute"/>
            <person name="Kuo A."/>
            <person name="Miyauchi S."/>
            <person name="Kiss E."/>
            <person name="Drula E."/>
            <person name="Kohler A."/>
            <person name="Sanchez-Garcia M."/>
            <person name="Andreopoulos B."/>
            <person name="Barry K.W."/>
            <person name="Bonito G."/>
            <person name="Buee M."/>
            <person name="Carver A."/>
            <person name="Chen C."/>
            <person name="Cichocki N."/>
            <person name="Clum A."/>
            <person name="Culley D."/>
            <person name="Crous P.W."/>
            <person name="Fauchery L."/>
            <person name="Girlanda M."/>
            <person name="Hayes R."/>
            <person name="Keri Z."/>
            <person name="Labutti K."/>
            <person name="Lipzen A."/>
            <person name="Lombard V."/>
            <person name="Magnuson J."/>
            <person name="Maillard F."/>
            <person name="Morin E."/>
            <person name="Murat C."/>
            <person name="Nolan M."/>
            <person name="Ohm R."/>
            <person name="Pangilinan J."/>
            <person name="Pereira M."/>
            <person name="Perotto S."/>
            <person name="Peter M."/>
            <person name="Riley R."/>
            <person name="Sitrit Y."/>
            <person name="Stielow B."/>
            <person name="Szollosi G."/>
            <person name="Zifcakova L."/>
            <person name="Stursova M."/>
            <person name="Spatafora J.W."/>
            <person name="Tedersoo L."/>
            <person name="Vaario L.-M."/>
            <person name="Yamada A."/>
            <person name="Yan M."/>
            <person name="Wang P."/>
            <person name="Xu J."/>
            <person name="Bruns T."/>
            <person name="Baldrian P."/>
            <person name="Vilgalys R."/>
            <person name="Henrissat B."/>
            <person name="Grigoriev I.V."/>
            <person name="Hibbett D."/>
            <person name="Nagy L.G."/>
            <person name="Martin F.M."/>
        </authorList>
    </citation>
    <scope>NUCLEOTIDE SEQUENCE</scope>
    <source>
        <strain evidence="11">UH-Tt-Lm1</strain>
    </source>
</reference>
<feature type="compositionally biased region" description="Low complexity" evidence="9">
    <location>
        <begin position="18"/>
        <end position="32"/>
    </location>
</feature>
<feature type="compositionally biased region" description="Low complexity" evidence="9">
    <location>
        <begin position="133"/>
        <end position="148"/>
    </location>
</feature>
<dbReference type="SUPFAM" id="SSF52540">
    <property type="entry name" value="P-loop containing nucleoside triphosphate hydrolases"/>
    <property type="match status" value="1"/>
</dbReference>
<evidence type="ECO:0000313" key="11">
    <source>
        <dbReference type="EMBL" id="KAF9786257.1"/>
    </source>
</evidence>
<dbReference type="GO" id="GO:0005524">
    <property type="term" value="F:ATP binding"/>
    <property type="evidence" value="ECO:0007669"/>
    <property type="project" value="UniProtKB-UniRule"/>
</dbReference>
<feature type="compositionally biased region" description="Polar residues" evidence="9">
    <location>
        <begin position="108"/>
        <end position="128"/>
    </location>
</feature>
<evidence type="ECO:0000256" key="5">
    <source>
        <dbReference type="ARBA" id="ARBA00023175"/>
    </source>
</evidence>
<evidence type="ECO:0000256" key="8">
    <source>
        <dbReference type="SAM" id="Coils"/>
    </source>
</evidence>
<evidence type="ECO:0000256" key="6">
    <source>
        <dbReference type="PROSITE-ProRule" id="PRU00283"/>
    </source>
</evidence>
<dbReference type="PRINTS" id="PR00380">
    <property type="entry name" value="KINESINHEAVY"/>
</dbReference>
<feature type="domain" description="Kinesin motor" evidence="10">
    <location>
        <begin position="355"/>
        <end position="707"/>
    </location>
</feature>
<dbReference type="InterPro" id="IPR027417">
    <property type="entry name" value="P-loop_NTPase"/>
</dbReference>
<evidence type="ECO:0000256" key="7">
    <source>
        <dbReference type="RuleBase" id="RU000394"/>
    </source>
</evidence>
<keyword evidence="4 6" id="KW-0067">ATP-binding</keyword>
<feature type="region of interest" description="Disordered" evidence="9">
    <location>
        <begin position="1"/>
        <end position="76"/>
    </location>
</feature>
<dbReference type="PROSITE" id="PS00411">
    <property type="entry name" value="KINESIN_MOTOR_1"/>
    <property type="match status" value="1"/>
</dbReference>
<dbReference type="OrthoDB" id="3176171at2759"/>
<dbReference type="SMART" id="SM00129">
    <property type="entry name" value="KISc"/>
    <property type="match status" value="1"/>
</dbReference>
<dbReference type="CDD" id="cd01366">
    <property type="entry name" value="KISc_C_terminal"/>
    <property type="match status" value="1"/>
</dbReference>
<dbReference type="InterPro" id="IPR001752">
    <property type="entry name" value="Kinesin_motor_dom"/>
</dbReference>
<keyword evidence="8" id="KW-0175">Coiled coil</keyword>
<dbReference type="PANTHER" id="PTHR47972">
    <property type="entry name" value="KINESIN-LIKE PROTEIN KLP-3"/>
    <property type="match status" value="1"/>
</dbReference>
<keyword evidence="3 6" id="KW-0547">Nucleotide-binding</keyword>
<feature type="region of interest" description="Disordered" evidence="9">
    <location>
        <begin position="108"/>
        <end position="157"/>
    </location>
</feature>
<dbReference type="PROSITE" id="PS50067">
    <property type="entry name" value="KINESIN_MOTOR_2"/>
    <property type="match status" value="1"/>
</dbReference>
<dbReference type="GO" id="GO:0008017">
    <property type="term" value="F:microtubule binding"/>
    <property type="evidence" value="ECO:0007669"/>
    <property type="project" value="InterPro"/>
</dbReference>
<evidence type="ECO:0000256" key="9">
    <source>
        <dbReference type="SAM" id="MobiDB-lite"/>
    </source>
</evidence>
<accession>A0A9P6HG37</accession>
<sequence length="720" mass="79724">MSRLPRLHTDRENESVGSTIFSFTTSVPSSSFPGMTGMKRKAINQGDDEQDRPRKLPAIQESTAISQLPLRPSKTATNLNLQSIKPTSTISKPPTTTTTGPQRIITRATSAPPKSSAVSSRLGTSTTRPPIPSRNVTVRSVSSTYSRTKAPPPDDEDRLQELQNQVALIESARAADAARLAADMESERVKLSELQANHFVFSRELAAARSQEVSQKRELMNFQDEVDLIKKKHAREIADLEADIRKRDRKVQELEEDLRLSAQDLSRERTNSSILKATISEQSTTHVAMKAQINALQAQLNAVQASSDSNSSTAAECRLKLEDAERKVQRLEEDLHDAEMSRRRLHNMVQELKGNIRVFCRVRPALPSELTGEPGELPRDASEVTAMIEYPDRLDHKEIVLSSTSESATGQERKETWQFTFDRVFEPQSTQSDVFEDISQLAQSCIDGYNVCIFAYGQTGSGKSFTMEGGLSESTKGMIPRAVEQVFQVTEVMRKKGWEYKMEGQFLEIYNETINDLLGTGELDRKKHEIKHDKVSTRVTDVNVVPLHSATQVQSLLSLAKSRRTVAATLMNERSSRSHSVFTLRLSGRNSASGNTCEGTLNLVDLAGSERLEKSGAGNDKDRLKETQNINKSLSALGDVIIAALGEKGEGKSDKHIPYRNSKLTYLLQHSLSGNSKTLMVLNLSPLSVHMNESLCSLRFATKVNNTNIGTAKKITKAPS</sequence>
<evidence type="ECO:0000259" key="10">
    <source>
        <dbReference type="PROSITE" id="PS50067"/>
    </source>
</evidence>
<protein>
    <recommendedName>
        <fullName evidence="7">Kinesin-like protein</fullName>
    </recommendedName>
</protein>
<reference evidence="11" key="1">
    <citation type="journal article" date="2020" name="Nat. Commun.">
        <title>Large-scale genome sequencing of mycorrhizal fungi provides insights into the early evolution of symbiotic traits.</title>
        <authorList>
            <person name="Miyauchi S."/>
            <person name="Kiss E."/>
            <person name="Kuo A."/>
            <person name="Drula E."/>
            <person name="Kohler A."/>
            <person name="Sanchez-Garcia M."/>
            <person name="Morin E."/>
            <person name="Andreopoulos B."/>
            <person name="Barry K.W."/>
            <person name="Bonito G."/>
            <person name="Buee M."/>
            <person name="Carver A."/>
            <person name="Chen C."/>
            <person name="Cichocki N."/>
            <person name="Clum A."/>
            <person name="Culley D."/>
            <person name="Crous P.W."/>
            <person name="Fauchery L."/>
            <person name="Girlanda M."/>
            <person name="Hayes R.D."/>
            <person name="Keri Z."/>
            <person name="LaButti K."/>
            <person name="Lipzen A."/>
            <person name="Lombard V."/>
            <person name="Magnuson J."/>
            <person name="Maillard F."/>
            <person name="Murat C."/>
            <person name="Nolan M."/>
            <person name="Ohm R.A."/>
            <person name="Pangilinan J."/>
            <person name="Pereira M.F."/>
            <person name="Perotto S."/>
            <person name="Peter M."/>
            <person name="Pfister S."/>
            <person name="Riley R."/>
            <person name="Sitrit Y."/>
            <person name="Stielow J.B."/>
            <person name="Szollosi G."/>
            <person name="Zifcakova L."/>
            <person name="Stursova M."/>
            <person name="Spatafora J.W."/>
            <person name="Tedersoo L."/>
            <person name="Vaario L.M."/>
            <person name="Yamada A."/>
            <person name="Yan M."/>
            <person name="Wang P."/>
            <person name="Xu J."/>
            <person name="Bruns T."/>
            <person name="Baldrian P."/>
            <person name="Vilgalys R."/>
            <person name="Dunand C."/>
            <person name="Henrissat B."/>
            <person name="Grigoriev I.V."/>
            <person name="Hibbett D."/>
            <person name="Nagy L.G."/>
            <person name="Martin F.M."/>
        </authorList>
    </citation>
    <scope>NUCLEOTIDE SEQUENCE</scope>
    <source>
        <strain evidence="11">UH-Tt-Lm1</strain>
    </source>
</reference>
<dbReference type="InterPro" id="IPR027640">
    <property type="entry name" value="Kinesin-like_fam"/>
</dbReference>
<evidence type="ECO:0000256" key="4">
    <source>
        <dbReference type="ARBA" id="ARBA00022840"/>
    </source>
</evidence>
<feature type="coiled-coil region" evidence="8">
    <location>
        <begin position="230"/>
        <end position="348"/>
    </location>
</feature>
<dbReference type="InterPro" id="IPR036961">
    <property type="entry name" value="Kinesin_motor_dom_sf"/>
</dbReference>
<proteinExistence type="inferred from homology"/>
<evidence type="ECO:0000256" key="3">
    <source>
        <dbReference type="ARBA" id="ARBA00022741"/>
    </source>
</evidence>
<dbReference type="EMBL" id="WIUZ02000006">
    <property type="protein sequence ID" value="KAF9786257.1"/>
    <property type="molecule type" value="Genomic_DNA"/>
</dbReference>
<evidence type="ECO:0000256" key="2">
    <source>
        <dbReference type="ARBA" id="ARBA00022701"/>
    </source>
</evidence>
<dbReference type="AlphaFoldDB" id="A0A9P6HG37"/>
<comment type="caution">
    <text evidence="11">The sequence shown here is derived from an EMBL/GenBank/DDBJ whole genome shotgun (WGS) entry which is preliminary data.</text>
</comment>
<dbReference type="GO" id="GO:0007018">
    <property type="term" value="P:microtubule-based movement"/>
    <property type="evidence" value="ECO:0007669"/>
    <property type="project" value="InterPro"/>
</dbReference>
<keyword evidence="5 6" id="KW-0505">Motor protein</keyword>
<dbReference type="GO" id="GO:0005874">
    <property type="term" value="C:microtubule"/>
    <property type="evidence" value="ECO:0007669"/>
    <property type="project" value="UniProtKB-KW"/>
</dbReference>
<name>A0A9P6HG37_9AGAM</name>
<keyword evidence="2 7" id="KW-0493">Microtubule</keyword>
<dbReference type="GO" id="GO:0003777">
    <property type="term" value="F:microtubule motor activity"/>
    <property type="evidence" value="ECO:0007669"/>
    <property type="project" value="InterPro"/>
</dbReference>
<organism evidence="11 12">
    <name type="scientific">Thelephora terrestris</name>
    <dbReference type="NCBI Taxonomy" id="56493"/>
    <lineage>
        <taxon>Eukaryota</taxon>
        <taxon>Fungi</taxon>
        <taxon>Dikarya</taxon>
        <taxon>Basidiomycota</taxon>
        <taxon>Agaricomycotina</taxon>
        <taxon>Agaricomycetes</taxon>
        <taxon>Thelephorales</taxon>
        <taxon>Thelephoraceae</taxon>
        <taxon>Thelephora</taxon>
    </lineage>
</organism>
<feature type="binding site" evidence="6">
    <location>
        <begin position="457"/>
        <end position="464"/>
    </location>
    <ligand>
        <name>ATP</name>
        <dbReference type="ChEBI" id="CHEBI:30616"/>
    </ligand>
</feature>
<dbReference type="Pfam" id="PF00225">
    <property type="entry name" value="Kinesin"/>
    <property type="match status" value="1"/>
</dbReference>
<dbReference type="InterPro" id="IPR019821">
    <property type="entry name" value="Kinesin_motor_CS"/>
</dbReference>
<dbReference type="Gene3D" id="3.40.850.10">
    <property type="entry name" value="Kinesin motor domain"/>
    <property type="match status" value="1"/>
</dbReference>
<comment type="similarity">
    <text evidence="1">Belongs to the TRAFAC class myosin-kinesin ATPase superfamily. Kinesin family. KIN-14 subfamily.</text>
</comment>
<dbReference type="Proteomes" id="UP000736335">
    <property type="component" value="Unassembled WGS sequence"/>
</dbReference>
<gene>
    <name evidence="11" type="ORF">BJ322DRAFT_775337</name>
</gene>
<dbReference type="PANTHER" id="PTHR47972:SF45">
    <property type="entry name" value="PROTEIN CLARET SEGREGATIONAL"/>
    <property type="match status" value="1"/>
</dbReference>
<evidence type="ECO:0000313" key="12">
    <source>
        <dbReference type="Proteomes" id="UP000736335"/>
    </source>
</evidence>